<proteinExistence type="predicted"/>
<evidence type="ECO:0000313" key="2">
    <source>
        <dbReference type="Proteomes" id="UP000053372"/>
    </source>
</evidence>
<sequence length="72" mass="8300">MSEHTKEYYQKTCEFTVPIKLNIPVTVCPEVSVVPVNPAHEKLPIFLEPDVLLEPEIKSKKPICKPIDTYKY</sequence>
<organism evidence="1 2">
    <name type="scientific">Mastigocoleus testarum BC008</name>
    <dbReference type="NCBI Taxonomy" id="371196"/>
    <lineage>
        <taxon>Bacteria</taxon>
        <taxon>Bacillati</taxon>
        <taxon>Cyanobacteriota</taxon>
        <taxon>Cyanophyceae</taxon>
        <taxon>Nostocales</taxon>
        <taxon>Hapalosiphonaceae</taxon>
        <taxon>Mastigocoleus</taxon>
    </lineage>
</organism>
<gene>
    <name evidence="1" type="ORF">BC008_22665</name>
</gene>
<protein>
    <submittedName>
        <fullName evidence="1">Uncharacterized protein</fullName>
    </submittedName>
</protein>
<dbReference type="AlphaFoldDB" id="A0A0V7ZNG1"/>
<accession>A0A0V7ZNG1</accession>
<evidence type="ECO:0000313" key="1">
    <source>
        <dbReference type="EMBL" id="KST65782.1"/>
    </source>
</evidence>
<dbReference type="RefSeq" id="WP_036265441.1">
    <property type="nucleotide sequence ID" value="NZ_LMTZ01000104.1"/>
</dbReference>
<keyword evidence="2" id="KW-1185">Reference proteome</keyword>
<comment type="caution">
    <text evidence="1">The sequence shown here is derived from an EMBL/GenBank/DDBJ whole genome shotgun (WGS) entry which is preliminary data.</text>
</comment>
<dbReference type="EMBL" id="LMTZ01000104">
    <property type="protein sequence ID" value="KST65782.1"/>
    <property type="molecule type" value="Genomic_DNA"/>
</dbReference>
<dbReference type="Proteomes" id="UP000053372">
    <property type="component" value="Unassembled WGS sequence"/>
</dbReference>
<name>A0A0V7ZNG1_9CYAN</name>
<reference evidence="1 2" key="1">
    <citation type="journal article" date="2015" name="Genome Announc.">
        <title>Draft Genome of the Euendolithic (true boring) Cyanobacterium Mastigocoleus testarum strain BC008.</title>
        <authorList>
            <person name="Guida B.S."/>
            <person name="Garcia-Pichel F."/>
        </authorList>
    </citation>
    <scope>NUCLEOTIDE SEQUENCE [LARGE SCALE GENOMIC DNA]</scope>
    <source>
        <strain evidence="1 2">BC008</strain>
    </source>
</reference>